<dbReference type="GO" id="GO:0043565">
    <property type="term" value="F:sequence-specific DNA binding"/>
    <property type="evidence" value="ECO:0007669"/>
    <property type="project" value="InterPro"/>
</dbReference>
<dbReference type="InterPro" id="IPR020449">
    <property type="entry name" value="Tscrpt_reg_AraC-type_HTH"/>
</dbReference>
<gene>
    <name evidence="5" type="ordered locus">BC1003_3898</name>
</gene>
<dbReference type="EMBL" id="CP002218">
    <property type="protein sequence ID" value="ADN59837.1"/>
    <property type="molecule type" value="Genomic_DNA"/>
</dbReference>
<dbReference type="InterPro" id="IPR018060">
    <property type="entry name" value="HTH_AraC"/>
</dbReference>
<feature type="domain" description="HTH araC/xylS-type" evidence="4">
    <location>
        <begin position="215"/>
        <end position="313"/>
    </location>
</feature>
<evidence type="ECO:0000259" key="4">
    <source>
        <dbReference type="PROSITE" id="PS01124"/>
    </source>
</evidence>
<keyword evidence="1" id="KW-0805">Transcription regulation</keyword>
<dbReference type="InterPro" id="IPR018062">
    <property type="entry name" value="HTH_AraC-typ_CS"/>
</dbReference>
<dbReference type="KEGG" id="bgf:BC1003_3898"/>
<dbReference type="PRINTS" id="PR00032">
    <property type="entry name" value="HTHARAC"/>
</dbReference>
<evidence type="ECO:0000256" key="2">
    <source>
        <dbReference type="ARBA" id="ARBA00023125"/>
    </source>
</evidence>
<keyword evidence="3" id="KW-0804">Transcription</keyword>
<dbReference type="eggNOG" id="COG2207">
    <property type="taxonomic scope" value="Bacteria"/>
</dbReference>
<evidence type="ECO:0000256" key="3">
    <source>
        <dbReference type="ARBA" id="ARBA00023163"/>
    </source>
</evidence>
<evidence type="ECO:0000313" key="5">
    <source>
        <dbReference type="EMBL" id="ADN59837.1"/>
    </source>
</evidence>
<organism evidence="5">
    <name type="scientific">Burkholderia sp. (strain CCGE1003)</name>
    <dbReference type="NCBI Taxonomy" id="640512"/>
    <lineage>
        <taxon>Bacteria</taxon>
        <taxon>Pseudomonadati</taxon>
        <taxon>Pseudomonadota</taxon>
        <taxon>Betaproteobacteria</taxon>
        <taxon>Burkholderiales</taxon>
        <taxon>Burkholderiaceae</taxon>
        <taxon>Burkholderia</taxon>
    </lineage>
</organism>
<dbReference type="InterPro" id="IPR050204">
    <property type="entry name" value="AraC_XylS_family_regulators"/>
</dbReference>
<dbReference type="AlphaFoldDB" id="E1TJU0"/>
<dbReference type="OrthoDB" id="9816344at2"/>
<dbReference type="PROSITE" id="PS01124">
    <property type="entry name" value="HTH_ARAC_FAMILY_2"/>
    <property type="match status" value="1"/>
</dbReference>
<proteinExistence type="predicted"/>
<dbReference type="HOGENOM" id="CLU_000445_88_4_4"/>
<dbReference type="Pfam" id="PF12833">
    <property type="entry name" value="HTH_18"/>
    <property type="match status" value="1"/>
</dbReference>
<name>E1TJU0_BURSG</name>
<dbReference type="PANTHER" id="PTHR46796:SF14">
    <property type="entry name" value="TRANSCRIPTIONAL REGULATORY PROTEIN"/>
    <property type="match status" value="1"/>
</dbReference>
<dbReference type="GO" id="GO:0003700">
    <property type="term" value="F:DNA-binding transcription factor activity"/>
    <property type="evidence" value="ECO:0007669"/>
    <property type="project" value="InterPro"/>
</dbReference>
<keyword evidence="2" id="KW-0238">DNA-binding</keyword>
<dbReference type="Gene3D" id="1.10.10.60">
    <property type="entry name" value="Homeodomain-like"/>
    <property type="match status" value="2"/>
</dbReference>
<dbReference type="InterPro" id="IPR009057">
    <property type="entry name" value="Homeodomain-like_sf"/>
</dbReference>
<dbReference type="SUPFAM" id="SSF46689">
    <property type="entry name" value="Homeodomain-like"/>
    <property type="match status" value="2"/>
</dbReference>
<dbReference type="SMART" id="SM00342">
    <property type="entry name" value="HTH_ARAC"/>
    <property type="match status" value="1"/>
</dbReference>
<accession>E1TJU0</accession>
<dbReference type="PROSITE" id="PS00041">
    <property type="entry name" value="HTH_ARAC_FAMILY_1"/>
    <property type="match status" value="1"/>
</dbReference>
<dbReference type="STRING" id="640512.BC1003_3898"/>
<protein>
    <submittedName>
        <fullName evidence="5">Transcriptional regulator, AraC family</fullName>
    </submittedName>
</protein>
<dbReference type="PANTHER" id="PTHR46796">
    <property type="entry name" value="HTH-TYPE TRANSCRIPTIONAL ACTIVATOR RHAS-RELATED"/>
    <property type="match status" value="1"/>
</dbReference>
<sequence>MTSSSTSYPEPTVAFARRSQLSRIGVEHQWRCPREDALNAQEPGGILVSRWTRHDVQPFEVANPGSARHHCIAMNLKGTSLQFVHAGRTLVRGRVTAGAVQITAPEVPCSATFEAPGDVLHLFVSQQVLSECFEDTFGRPHGGEIRLDAPGIVCDPALERLAQALAVSQSDDAALGKVFTDGVSLAIVSRVIARHFSLPQRQRREASPLPPWRLSRALEFVEAHLAESIGLEDIANSTGLTRMHFASQFRRATGMRPHEYLLRRRIEHAQQLLRESKHNVFDVALSCGFRSQAHFTTVFKRFVGQTPHCWKMKANAGQ</sequence>
<evidence type="ECO:0000256" key="1">
    <source>
        <dbReference type="ARBA" id="ARBA00023015"/>
    </source>
</evidence>
<reference evidence="5" key="1">
    <citation type="submission" date="2010-09" db="EMBL/GenBank/DDBJ databases">
        <title>Complete sequence of chromosome2 of Burkholderia sp. CCGE1003.</title>
        <authorList>
            <consortium name="US DOE Joint Genome Institute"/>
            <person name="Lucas S."/>
            <person name="Copeland A."/>
            <person name="Lapidus A."/>
            <person name="Cheng J.-F."/>
            <person name="Bruce D."/>
            <person name="Goodwin L."/>
            <person name="Pitluck S."/>
            <person name="Daligault H."/>
            <person name="Davenport K."/>
            <person name="Detter J.C."/>
            <person name="Han C."/>
            <person name="Tapia R."/>
            <person name="Land M."/>
            <person name="Hauser L."/>
            <person name="Jeffries C."/>
            <person name="Kyrpides N."/>
            <person name="Ivanova N."/>
            <person name="Ovchinnikova G."/>
            <person name="Martinez-Romero E."/>
            <person name="Rogel M.A."/>
            <person name="Auchtung J."/>
            <person name="Tiedje J.M."/>
            <person name="Woyke T."/>
        </authorList>
    </citation>
    <scope>NUCLEOTIDE SEQUENCE</scope>
    <source>
        <strain evidence="5">CCGE1003</strain>
    </source>
</reference>